<evidence type="ECO:0000313" key="11">
    <source>
        <dbReference type="Proteomes" id="UP001597478"/>
    </source>
</evidence>
<evidence type="ECO:0000313" key="10">
    <source>
        <dbReference type="EMBL" id="MFD2798574.1"/>
    </source>
</evidence>
<proteinExistence type="predicted"/>
<keyword evidence="6 7" id="KW-0067">ATP-binding</keyword>
<feature type="region of interest" description="Disordered" evidence="8">
    <location>
        <begin position="485"/>
        <end position="546"/>
    </location>
</feature>
<dbReference type="InterPro" id="IPR017441">
    <property type="entry name" value="Protein_kinase_ATP_BS"/>
</dbReference>
<dbReference type="InterPro" id="IPR011009">
    <property type="entry name" value="Kinase-like_dom_sf"/>
</dbReference>
<dbReference type="InterPro" id="IPR008271">
    <property type="entry name" value="Ser/Thr_kinase_AS"/>
</dbReference>
<dbReference type="Gene3D" id="3.30.200.20">
    <property type="entry name" value="Phosphorylase Kinase, domain 1"/>
    <property type="match status" value="1"/>
</dbReference>
<evidence type="ECO:0000256" key="2">
    <source>
        <dbReference type="ARBA" id="ARBA00022527"/>
    </source>
</evidence>
<keyword evidence="4 7" id="KW-0547">Nucleotide-binding</keyword>
<feature type="region of interest" description="Disordered" evidence="8">
    <location>
        <begin position="366"/>
        <end position="387"/>
    </location>
</feature>
<dbReference type="Pfam" id="PF00069">
    <property type="entry name" value="Pkinase"/>
    <property type="match status" value="1"/>
</dbReference>
<dbReference type="SUPFAM" id="SSF56112">
    <property type="entry name" value="Protein kinase-like (PK-like)"/>
    <property type="match status" value="1"/>
</dbReference>
<evidence type="ECO:0000256" key="7">
    <source>
        <dbReference type="PROSITE-ProRule" id="PRU10141"/>
    </source>
</evidence>
<dbReference type="EMBL" id="JBHUOF010000004">
    <property type="protein sequence ID" value="MFD2798574.1"/>
    <property type="molecule type" value="Genomic_DNA"/>
</dbReference>
<feature type="binding site" evidence="7">
    <location>
        <position position="41"/>
    </location>
    <ligand>
        <name>ATP</name>
        <dbReference type="ChEBI" id="CHEBI:30616"/>
    </ligand>
</feature>
<keyword evidence="3" id="KW-0808">Transferase</keyword>
<dbReference type="InterPro" id="IPR000719">
    <property type="entry name" value="Prot_kinase_dom"/>
</dbReference>
<dbReference type="CDD" id="cd14014">
    <property type="entry name" value="STKc_PknB_like"/>
    <property type="match status" value="1"/>
</dbReference>
<gene>
    <name evidence="10" type="ORF">ACFS2C_04120</name>
</gene>
<dbReference type="PROSITE" id="PS50011">
    <property type="entry name" value="PROTEIN_KINASE_DOM"/>
    <property type="match status" value="1"/>
</dbReference>
<dbReference type="PANTHER" id="PTHR43289:SF6">
    <property type="entry name" value="SERINE_THREONINE-PROTEIN KINASE NEKL-3"/>
    <property type="match status" value="1"/>
</dbReference>
<dbReference type="SMART" id="SM00220">
    <property type="entry name" value="S_TKc"/>
    <property type="match status" value="1"/>
</dbReference>
<dbReference type="PANTHER" id="PTHR43289">
    <property type="entry name" value="MITOGEN-ACTIVATED PROTEIN KINASE KINASE KINASE 20-RELATED"/>
    <property type="match status" value="1"/>
</dbReference>
<evidence type="ECO:0000256" key="1">
    <source>
        <dbReference type="ARBA" id="ARBA00012513"/>
    </source>
</evidence>
<evidence type="ECO:0000256" key="8">
    <source>
        <dbReference type="SAM" id="MobiDB-lite"/>
    </source>
</evidence>
<feature type="compositionally biased region" description="Basic and acidic residues" evidence="8">
    <location>
        <begin position="507"/>
        <end position="546"/>
    </location>
</feature>
<dbReference type="PROSITE" id="PS00107">
    <property type="entry name" value="PROTEIN_KINASE_ATP"/>
    <property type="match status" value="1"/>
</dbReference>
<dbReference type="GO" id="GO:0016301">
    <property type="term" value="F:kinase activity"/>
    <property type="evidence" value="ECO:0007669"/>
    <property type="project" value="UniProtKB-KW"/>
</dbReference>
<feature type="compositionally biased region" description="Pro residues" evidence="8">
    <location>
        <begin position="491"/>
        <end position="501"/>
    </location>
</feature>
<evidence type="ECO:0000256" key="3">
    <source>
        <dbReference type="ARBA" id="ARBA00022679"/>
    </source>
</evidence>
<organism evidence="10 11">
    <name type="scientific">Prauserella oleivorans</name>
    <dbReference type="NCBI Taxonomy" id="1478153"/>
    <lineage>
        <taxon>Bacteria</taxon>
        <taxon>Bacillati</taxon>
        <taxon>Actinomycetota</taxon>
        <taxon>Actinomycetes</taxon>
        <taxon>Pseudonocardiales</taxon>
        <taxon>Pseudonocardiaceae</taxon>
        <taxon>Prauserella</taxon>
    </lineage>
</organism>
<dbReference type="RefSeq" id="WP_377389539.1">
    <property type="nucleotide sequence ID" value="NZ_JBHSAN010000017.1"/>
</dbReference>
<dbReference type="Proteomes" id="UP001597478">
    <property type="component" value="Unassembled WGS sequence"/>
</dbReference>
<protein>
    <recommendedName>
        <fullName evidence="1">non-specific serine/threonine protein kinase</fullName>
        <ecNumber evidence="1">2.7.11.1</ecNumber>
    </recommendedName>
</protein>
<keyword evidence="5 10" id="KW-0418">Kinase</keyword>
<accession>A0ABW5W524</accession>
<evidence type="ECO:0000256" key="4">
    <source>
        <dbReference type="ARBA" id="ARBA00022741"/>
    </source>
</evidence>
<sequence length="546" mass="57498">MSEVGRLLAGRYRLRRRIGSGAMGVVWKALDERLRRDVAVKQLIPQPGLSAEHAEEARQRAIREGRIAARLRHPHAVAVYDVDEHDGLPLLVMEYFPSRSLSEVIAERRLTPIEAAGIGAQAASALAEAHAAGVVHRDVKPGNILIGDDGTVKISDFGISRATGDVTVTQSGMVAGTPAYFAPETARGRAATPSADVFSLGSTLYAAVEGVLPFDDDEDNPLAVLHRVAAGVVPPPRHAGPLAPILDAMLATDPAARPSSADVARALQDVAEGRQVTLAPHAALVAVGGADAPTDPLAGTAAPTMTVHPAPGTGGTRLDVRPLADLDHEQPAAARPSPPRSRWWLLAAGVLVLGLLTGILAATLSGDDDSADTAPPPTSASARPLSPASMQQAVAEFYAALPADTDRAWGHLAPTLRKQGRDVFDGYWAGVASVEVISQPRVTGQQTVHIGIRLAMRDGGTVTEFHQFGVTRVAGAPRLSADTLLHSETSTPPPPPPPPPPAEDDGREERQPGNDEDRGADRAEDERKGEEDKKGEKEKNGHKREE</sequence>
<dbReference type="EC" id="2.7.11.1" evidence="1"/>
<keyword evidence="2" id="KW-0723">Serine/threonine-protein kinase</keyword>
<keyword evidence="11" id="KW-1185">Reference proteome</keyword>
<feature type="domain" description="Protein kinase" evidence="9">
    <location>
        <begin position="12"/>
        <end position="284"/>
    </location>
</feature>
<evidence type="ECO:0000256" key="6">
    <source>
        <dbReference type="ARBA" id="ARBA00022840"/>
    </source>
</evidence>
<name>A0ABW5W524_9PSEU</name>
<comment type="caution">
    <text evidence="10">The sequence shown here is derived from an EMBL/GenBank/DDBJ whole genome shotgun (WGS) entry which is preliminary data.</text>
</comment>
<dbReference type="PROSITE" id="PS00108">
    <property type="entry name" value="PROTEIN_KINASE_ST"/>
    <property type="match status" value="1"/>
</dbReference>
<evidence type="ECO:0000256" key="5">
    <source>
        <dbReference type="ARBA" id="ARBA00022777"/>
    </source>
</evidence>
<reference evidence="11" key="1">
    <citation type="journal article" date="2019" name="Int. J. Syst. Evol. Microbiol.">
        <title>The Global Catalogue of Microorganisms (GCM) 10K type strain sequencing project: providing services to taxonomists for standard genome sequencing and annotation.</title>
        <authorList>
            <consortium name="The Broad Institute Genomics Platform"/>
            <consortium name="The Broad Institute Genome Sequencing Center for Infectious Disease"/>
            <person name="Wu L."/>
            <person name="Ma J."/>
        </authorList>
    </citation>
    <scope>NUCLEOTIDE SEQUENCE [LARGE SCALE GENOMIC DNA]</scope>
    <source>
        <strain evidence="11">IBRC-M 10906</strain>
    </source>
</reference>
<dbReference type="Gene3D" id="1.10.510.10">
    <property type="entry name" value="Transferase(Phosphotransferase) domain 1"/>
    <property type="match status" value="1"/>
</dbReference>
<evidence type="ECO:0000259" key="9">
    <source>
        <dbReference type="PROSITE" id="PS50011"/>
    </source>
</evidence>